<feature type="domain" description="Peptidase S33 tripeptidyl aminopeptidase-like C-terminal" evidence="6">
    <location>
        <begin position="392"/>
        <end position="491"/>
    </location>
</feature>
<name>A0A7W7MP11_9ACTN</name>
<dbReference type="InterPro" id="IPR013595">
    <property type="entry name" value="Pept_S33_TAP-like_C"/>
</dbReference>
<evidence type="ECO:0000259" key="5">
    <source>
        <dbReference type="Pfam" id="PF00561"/>
    </source>
</evidence>
<dbReference type="GO" id="GO:0016787">
    <property type="term" value="F:hydrolase activity"/>
    <property type="evidence" value="ECO:0007669"/>
    <property type="project" value="UniProtKB-KW"/>
</dbReference>
<evidence type="ECO:0000256" key="3">
    <source>
        <dbReference type="ARBA" id="ARBA00022801"/>
    </source>
</evidence>
<feature type="signal peptide" evidence="4">
    <location>
        <begin position="1"/>
        <end position="23"/>
    </location>
</feature>
<dbReference type="Proteomes" id="UP000578112">
    <property type="component" value="Unassembled WGS sequence"/>
</dbReference>
<comment type="caution">
    <text evidence="7">The sequence shown here is derived from an EMBL/GenBank/DDBJ whole genome shotgun (WGS) entry which is preliminary data.</text>
</comment>
<dbReference type="PANTHER" id="PTHR43248:SF29">
    <property type="entry name" value="TRIPEPTIDYL AMINOPEPTIDASE"/>
    <property type="match status" value="1"/>
</dbReference>
<feature type="domain" description="AB hydrolase-1" evidence="5">
    <location>
        <begin position="84"/>
        <end position="261"/>
    </location>
</feature>
<dbReference type="RefSeq" id="WP_184991295.1">
    <property type="nucleotide sequence ID" value="NZ_BOMK01000013.1"/>
</dbReference>
<protein>
    <submittedName>
        <fullName evidence="7">Pimeloyl-ACP methyl ester carboxylesterase</fullName>
    </submittedName>
</protein>
<dbReference type="Pfam" id="PF08386">
    <property type="entry name" value="Abhydrolase_4"/>
    <property type="match status" value="1"/>
</dbReference>
<dbReference type="InterPro" id="IPR051601">
    <property type="entry name" value="Serine_prot/Carboxylest_S33"/>
</dbReference>
<keyword evidence="8" id="KW-1185">Reference proteome</keyword>
<feature type="chain" id="PRO_5038688087" evidence="4">
    <location>
        <begin position="24"/>
        <end position="515"/>
    </location>
</feature>
<dbReference type="AlphaFoldDB" id="A0A7W7MP11"/>
<evidence type="ECO:0000256" key="2">
    <source>
        <dbReference type="ARBA" id="ARBA00022729"/>
    </source>
</evidence>
<dbReference type="Gene3D" id="3.40.50.1820">
    <property type="entry name" value="alpha/beta hydrolase"/>
    <property type="match status" value="1"/>
</dbReference>
<reference evidence="7 8" key="1">
    <citation type="submission" date="2020-08" db="EMBL/GenBank/DDBJ databases">
        <title>Sequencing the genomes of 1000 actinobacteria strains.</title>
        <authorList>
            <person name="Klenk H.-P."/>
        </authorList>
    </citation>
    <scope>NUCLEOTIDE SEQUENCE [LARGE SCALE GENOMIC DNA]</scope>
    <source>
        <strain evidence="7 8">DSM 43149</strain>
    </source>
</reference>
<dbReference type="InterPro" id="IPR000073">
    <property type="entry name" value="AB_hydrolase_1"/>
</dbReference>
<gene>
    <name evidence="7" type="ORF">BJ971_001646</name>
</gene>
<evidence type="ECO:0000259" key="6">
    <source>
        <dbReference type="Pfam" id="PF08386"/>
    </source>
</evidence>
<dbReference type="SUPFAM" id="SSF53474">
    <property type="entry name" value="alpha/beta-Hydrolases"/>
    <property type="match status" value="1"/>
</dbReference>
<dbReference type="InterPro" id="IPR029058">
    <property type="entry name" value="AB_hydrolase_fold"/>
</dbReference>
<comment type="similarity">
    <text evidence="1">Belongs to the peptidase S33 family.</text>
</comment>
<keyword evidence="2 4" id="KW-0732">Signal</keyword>
<proteinExistence type="inferred from homology"/>
<accession>A0A7W7MP11</accession>
<organism evidence="7 8">
    <name type="scientific">Actinoplanes digitatis</name>
    <dbReference type="NCBI Taxonomy" id="1868"/>
    <lineage>
        <taxon>Bacteria</taxon>
        <taxon>Bacillati</taxon>
        <taxon>Actinomycetota</taxon>
        <taxon>Actinomycetes</taxon>
        <taxon>Micromonosporales</taxon>
        <taxon>Micromonosporaceae</taxon>
        <taxon>Actinoplanes</taxon>
    </lineage>
</organism>
<evidence type="ECO:0000256" key="1">
    <source>
        <dbReference type="ARBA" id="ARBA00010088"/>
    </source>
</evidence>
<evidence type="ECO:0000313" key="7">
    <source>
        <dbReference type="EMBL" id="MBB4761090.1"/>
    </source>
</evidence>
<dbReference type="Pfam" id="PF00561">
    <property type="entry name" value="Abhydrolase_1"/>
    <property type="match status" value="1"/>
</dbReference>
<dbReference type="EMBL" id="JACHNH010000001">
    <property type="protein sequence ID" value="MBB4761090.1"/>
    <property type="molecule type" value="Genomic_DNA"/>
</dbReference>
<dbReference type="PANTHER" id="PTHR43248">
    <property type="entry name" value="2-SUCCINYL-6-HYDROXY-2,4-CYCLOHEXADIENE-1-CARBOXYLATE SYNTHASE"/>
    <property type="match status" value="1"/>
</dbReference>
<keyword evidence="3" id="KW-0378">Hydrolase</keyword>
<sequence length="515" mass="55015">MRAITRPILASFLTVLTASALTAAPAPARAVRGAAPDWSACADDPTAQCAWLEVPVDWADTDGPTIQVAVARRPAADPAARIGTLVVNPGGPGGSGVDFALGGISFFSPELLRRFDIVGFDPRGVSRSNPIVCSTELLATAPPITVDDAREYERAVAYNRRLADDCAERTGPLYGHVDTLSVVRDLEALRAALGEEKISFYGTSYGTLLGEQYAGRYPHRIRALVLDGVVDHSLGVDGFLGGGAAAAEDSFDQFVRWCDRSIECAAHGRDVRGLWNGLLAAAREGVLWDPYVRTDRLTVYELVKVAVDSLYEPQWHALGRYLRDAEAGADPGMGMGLGMGGVFGRLAPGGVDVSEHNYPAVFCNDWAVPVTGYRKLRKHLKRAAARAPGMLFSPSTLSSVNSCLGWNRGTANPQAPLPPARTGPVLLVSARHDPATPYAWARNVARQLGPQASRLTYEGWGHVVYGRSDCVNAAVDRYLIELRPAGRGASCPGVEPKPAGIGAIALIEPLLFRLR</sequence>
<evidence type="ECO:0000256" key="4">
    <source>
        <dbReference type="SAM" id="SignalP"/>
    </source>
</evidence>
<evidence type="ECO:0000313" key="8">
    <source>
        <dbReference type="Proteomes" id="UP000578112"/>
    </source>
</evidence>